<dbReference type="Gene3D" id="3.90.1570.10">
    <property type="entry name" value="tt1808, chain A"/>
    <property type="match status" value="1"/>
</dbReference>
<dbReference type="Pfam" id="PF05685">
    <property type="entry name" value="Uma2"/>
    <property type="match status" value="1"/>
</dbReference>
<dbReference type="AlphaFoldDB" id="A0A1H9HVS3"/>
<evidence type="ECO:0000313" key="3">
    <source>
        <dbReference type="Proteomes" id="UP000199055"/>
    </source>
</evidence>
<reference evidence="2 3" key="1">
    <citation type="submission" date="2016-10" db="EMBL/GenBank/DDBJ databases">
        <authorList>
            <person name="de Groot N.N."/>
        </authorList>
    </citation>
    <scope>NUCLEOTIDE SEQUENCE [LARGE SCALE GENOMIC DNA]</scope>
    <source>
        <strain evidence="2 3">CGMCC 4.3519</strain>
    </source>
</reference>
<dbReference type="Proteomes" id="UP000199055">
    <property type="component" value="Unassembled WGS sequence"/>
</dbReference>
<dbReference type="GO" id="GO:0004519">
    <property type="term" value="F:endonuclease activity"/>
    <property type="evidence" value="ECO:0007669"/>
    <property type="project" value="UniProtKB-KW"/>
</dbReference>
<dbReference type="PANTHER" id="PTHR35400">
    <property type="entry name" value="SLR1083 PROTEIN"/>
    <property type="match status" value="1"/>
</dbReference>
<dbReference type="PANTHER" id="PTHR35400:SF3">
    <property type="entry name" value="SLL1072 PROTEIN"/>
    <property type="match status" value="1"/>
</dbReference>
<dbReference type="SUPFAM" id="SSF52980">
    <property type="entry name" value="Restriction endonuclease-like"/>
    <property type="match status" value="1"/>
</dbReference>
<gene>
    <name evidence="2" type="ORF">SAMN05216481_11262</name>
</gene>
<dbReference type="STRING" id="403935.SAMN05216481_11262"/>
<keyword evidence="2" id="KW-0378">Hydrolase</keyword>
<keyword evidence="3" id="KW-1185">Reference proteome</keyword>
<organism evidence="2 3">
    <name type="scientific">Streptomyces radiopugnans</name>
    <dbReference type="NCBI Taxonomy" id="403935"/>
    <lineage>
        <taxon>Bacteria</taxon>
        <taxon>Bacillati</taxon>
        <taxon>Actinomycetota</taxon>
        <taxon>Actinomycetes</taxon>
        <taxon>Kitasatosporales</taxon>
        <taxon>Streptomycetaceae</taxon>
        <taxon>Streptomyces</taxon>
    </lineage>
</organism>
<dbReference type="EMBL" id="FOET01000012">
    <property type="protein sequence ID" value="SEQ66441.1"/>
    <property type="molecule type" value="Genomic_DNA"/>
</dbReference>
<evidence type="ECO:0000313" key="2">
    <source>
        <dbReference type="EMBL" id="SEQ66441.1"/>
    </source>
</evidence>
<name>A0A1H9HVS3_9ACTN</name>
<accession>A0A1H9HVS3</accession>
<dbReference type="CDD" id="cd06260">
    <property type="entry name" value="DUF820-like"/>
    <property type="match status" value="1"/>
</dbReference>
<feature type="domain" description="Putative restriction endonuclease" evidence="1">
    <location>
        <begin position="24"/>
        <end position="135"/>
    </location>
</feature>
<dbReference type="RefSeq" id="WP_177214075.1">
    <property type="nucleotide sequence ID" value="NZ_FOET01000012.1"/>
</dbReference>
<dbReference type="InterPro" id="IPR008538">
    <property type="entry name" value="Uma2"/>
</dbReference>
<protein>
    <submittedName>
        <fullName evidence="2">Putative restriction endonuclease</fullName>
    </submittedName>
</protein>
<keyword evidence="2" id="KW-0255">Endonuclease</keyword>
<dbReference type="InterPro" id="IPR011335">
    <property type="entry name" value="Restrct_endonuc-II-like"/>
</dbReference>
<keyword evidence="2" id="KW-0540">Nuclease</keyword>
<proteinExistence type="predicted"/>
<sequence length="136" mass="15430">MKGTVTTPPPGRRPHDILHTYARIERTELPEGLRAELIRGEIFIPSRPTNHHNWIYGELHYLLAHPSRERGWSVTNTTTVTLPATGERYVPDLLVCESAVLRDAREWQVPAEDVLLVGEITSMSTVLRDRKNKAQG</sequence>
<evidence type="ECO:0000259" key="1">
    <source>
        <dbReference type="Pfam" id="PF05685"/>
    </source>
</evidence>
<dbReference type="InterPro" id="IPR012296">
    <property type="entry name" value="Nuclease_put_TT1808"/>
</dbReference>